<evidence type="ECO:0000313" key="1">
    <source>
        <dbReference type="EMBL" id="WSB95693.1"/>
    </source>
</evidence>
<gene>
    <name evidence="1" type="ORF">OG835_00660</name>
</gene>
<dbReference type="EMBL" id="CP109109">
    <property type="protein sequence ID" value="WSB95693.1"/>
    <property type="molecule type" value="Genomic_DNA"/>
</dbReference>
<sequence length="83" mass="8629">MPALNVEFSDEELAELRAIAQERGVPMKAFVRASTGDAIAHHRALREGAEVFRSVFADPALADAIAAAGIEDGPVPGTASRAA</sequence>
<protein>
    <submittedName>
        <fullName evidence="1">Uncharacterized protein</fullName>
    </submittedName>
</protein>
<dbReference type="Proteomes" id="UP001348369">
    <property type="component" value="Chromosome"/>
</dbReference>
<reference evidence="1" key="1">
    <citation type="submission" date="2022-10" db="EMBL/GenBank/DDBJ databases">
        <title>The complete genomes of actinobacterial strains from the NBC collection.</title>
        <authorList>
            <person name="Joergensen T.S."/>
            <person name="Alvarez Arevalo M."/>
            <person name="Sterndorff E.B."/>
            <person name="Faurdal D."/>
            <person name="Vuksanovic O."/>
            <person name="Mourched A.-S."/>
            <person name="Charusanti P."/>
            <person name="Shaw S."/>
            <person name="Blin K."/>
            <person name="Weber T."/>
        </authorList>
    </citation>
    <scope>NUCLEOTIDE SEQUENCE</scope>
    <source>
        <strain evidence="1">NBC 01771</strain>
    </source>
</reference>
<name>A0ACD4ZBR4_9ACTN</name>
<keyword evidence="2" id="KW-1185">Reference proteome</keyword>
<evidence type="ECO:0000313" key="2">
    <source>
        <dbReference type="Proteomes" id="UP001348369"/>
    </source>
</evidence>
<accession>A0ACD4ZBR4</accession>
<proteinExistence type="predicted"/>
<organism evidence="1 2">
    <name type="scientific">Streptomyces scopuliridis</name>
    <dbReference type="NCBI Taxonomy" id="452529"/>
    <lineage>
        <taxon>Bacteria</taxon>
        <taxon>Bacillati</taxon>
        <taxon>Actinomycetota</taxon>
        <taxon>Actinomycetes</taxon>
        <taxon>Kitasatosporales</taxon>
        <taxon>Streptomycetaceae</taxon>
        <taxon>Streptomyces</taxon>
    </lineage>
</organism>